<dbReference type="SMART" id="SM00100">
    <property type="entry name" value="cNMP"/>
    <property type="match status" value="1"/>
</dbReference>
<dbReference type="PROSITE" id="PS50042">
    <property type="entry name" value="CNMP_BINDING_3"/>
    <property type="match status" value="1"/>
</dbReference>
<dbReference type="RefSeq" id="WP_212212648.1">
    <property type="nucleotide sequence ID" value="NZ_JAGUCO010000001.1"/>
</dbReference>
<sequence length="235" mass="26683">MKSIQNVPFNEDIDLLSYDIFHGLSEEELEMLSQSMSCTHHKRGNILYHEGSRINGTYMVIKGILKIYKTGFDGKEQIIRFAKDGDLIGFRSIISDELACTTSKVVNDAVLCYLPGDLLTNLIKVNPEFAMSLMKLTCRELGESNKFLTDIAQKTVRERLAEVLLLLMDTFDLDEDNMLQISLTREELANMVGTATESVIRLLSEFKTDKLIELNGRRIKLLDIPKLIKIGNVYI</sequence>
<gene>
    <name evidence="6" type="ORF">KEM10_01690</name>
</gene>
<dbReference type="InterPro" id="IPR018490">
    <property type="entry name" value="cNMP-bd_dom_sf"/>
</dbReference>
<keyword evidence="2" id="KW-0238">DNA-binding</keyword>
<dbReference type="SUPFAM" id="SSF51206">
    <property type="entry name" value="cAMP-binding domain-like"/>
    <property type="match status" value="1"/>
</dbReference>
<feature type="domain" description="Cyclic nucleotide-binding" evidence="4">
    <location>
        <begin position="20"/>
        <end position="96"/>
    </location>
</feature>
<dbReference type="InterPro" id="IPR012318">
    <property type="entry name" value="HTH_CRP"/>
</dbReference>
<evidence type="ECO:0000313" key="6">
    <source>
        <dbReference type="EMBL" id="MBS2096970.1"/>
    </source>
</evidence>
<evidence type="ECO:0000256" key="2">
    <source>
        <dbReference type="ARBA" id="ARBA00023125"/>
    </source>
</evidence>
<dbReference type="PANTHER" id="PTHR24567:SF74">
    <property type="entry name" value="HTH-TYPE TRANSCRIPTIONAL REGULATOR ARCR"/>
    <property type="match status" value="1"/>
</dbReference>
<keyword evidence="7" id="KW-1185">Reference proteome</keyword>
<dbReference type="EMBL" id="JAGUCO010000001">
    <property type="protein sequence ID" value="MBS2096970.1"/>
    <property type="molecule type" value="Genomic_DNA"/>
</dbReference>
<evidence type="ECO:0000256" key="1">
    <source>
        <dbReference type="ARBA" id="ARBA00023015"/>
    </source>
</evidence>
<dbReference type="InterPro" id="IPR036390">
    <property type="entry name" value="WH_DNA-bd_sf"/>
</dbReference>
<dbReference type="InterPro" id="IPR014710">
    <property type="entry name" value="RmlC-like_jellyroll"/>
</dbReference>
<reference evidence="6 7" key="1">
    <citation type="journal article" date="2015" name="Int. J. Syst. Evol. Microbiol.">
        <title>Carboxylicivirga linearis sp. nov., isolated from a sea cucumber culture pond.</title>
        <authorList>
            <person name="Wang F.Q."/>
            <person name="Zhou Y.X."/>
            <person name="Lin X.Z."/>
            <person name="Chen G.J."/>
            <person name="Du Z.J."/>
        </authorList>
    </citation>
    <scope>NUCLEOTIDE SEQUENCE [LARGE SCALE GENOMIC DNA]</scope>
    <source>
        <strain evidence="6 7">FB218</strain>
    </source>
</reference>
<dbReference type="InterPro" id="IPR050397">
    <property type="entry name" value="Env_Response_Regulators"/>
</dbReference>
<evidence type="ECO:0000256" key="3">
    <source>
        <dbReference type="ARBA" id="ARBA00023163"/>
    </source>
</evidence>
<dbReference type="PRINTS" id="PR00034">
    <property type="entry name" value="HTHCRP"/>
</dbReference>
<keyword evidence="3" id="KW-0804">Transcription</keyword>
<dbReference type="Pfam" id="PF00027">
    <property type="entry name" value="cNMP_binding"/>
    <property type="match status" value="1"/>
</dbReference>
<keyword evidence="1" id="KW-0805">Transcription regulation</keyword>
<evidence type="ECO:0000313" key="7">
    <source>
        <dbReference type="Proteomes" id="UP000708576"/>
    </source>
</evidence>
<dbReference type="SUPFAM" id="SSF46785">
    <property type="entry name" value="Winged helix' DNA-binding domain"/>
    <property type="match status" value="1"/>
</dbReference>
<organism evidence="6 7">
    <name type="scientific">Carboxylicivirga linearis</name>
    <dbReference type="NCBI Taxonomy" id="1628157"/>
    <lineage>
        <taxon>Bacteria</taxon>
        <taxon>Pseudomonadati</taxon>
        <taxon>Bacteroidota</taxon>
        <taxon>Bacteroidia</taxon>
        <taxon>Marinilabiliales</taxon>
        <taxon>Marinilabiliaceae</taxon>
        <taxon>Carboxylicivirga</taxon>
    </lineage>
</organism>
<dbReference type="PROSITE" id="PS51063">
    <property type="entry name" value="HTH_CRP_2"/>
    <property type="match status" value="1"/>
</dbReference>
<dbReference type="InterPro" id="IPR036388">
    <property type="entry name" value="WH-like_DNA-bd_sf"/>
</dbReference>
<dbReference type="Gene3D" id="2.60.120.10">
    <property type="entry name" value="Jelly Rolls"/>
    <property type="match status" value="1"/>
</dbReference>
<dbReference type="PANTHER" id="PTHR24567">
    <property type="entry name" value="CRP FAMILY TRANSCRIPTIONAL REGULATORY PROTEIN"/>
    <property type="match status" value="1"/>
</dbReference>
<dbReference type="SMART" id="SM00419">
    <property type="entry name" value="HTH_CRP"/>
    <property type="match status" value="1"/>
</dbReference>
<comment type="caution">
    <text evidence="6">The sequence shown here is derived from an EMBL/GenBank/DDBJ whole genome shotgun (WGS) entry which is preliminary data.</text>
</comment>
<evidence type="ECO:0000259" key="5">
    <source>
        <dbReference type="PROSITE" id="PS51063"/>
    </source>
</evidence>
<dbReference type="Proteomes" id="UP000708576">
    <property type="component" value="Unassembled WGS sequence"/>
</dbReference>
<dbReference type="InterPro" id="IPR000595">
    <property type="entry name" value="cNMP-bd_dom"/>
</dbReference>
<name>A0ABS5JQ08_9BACT</name>
<dbReference type="Gene3D" id="1.10.10.10">
    <property type="entry name" value="Winged helix-like DNA-binding domain superfamily/Winged helix DNA-binding domain"/>
    <property type="match status" value="1"/>
</dbReference>
<dbReference type="Pfam" id="PF13545">
    <property type="entry name" value="HTH_Crp_2"/>
    <property type="match status" value="1"/>
</dbReference>
<dbReference type="CDD" id="cd00038">
    <property type="entry name" value="CAP_ED"/>
    <property type="match status" value="1"/>
</dbReference>
<accession>A0ABS5JQ08</accession>
<feature type="domain" description="HTH crp-type" evidence="5">
    <location>
        <begin position="154"/>
        <end position="225"/>
    </location>
</feature>
<proteinExistence type="predicted"/>
<evidence type="ECO:0000259" key="4">
    <source>
        <dbReference type="PROSITE" id="PS50042"/>
    </source>
</evidence>
<protein>
    <submittedName>
        <fullName evidence="6">Crp/Fnr family transcriptional regulator</fullName>
    </submittedName>
</protein>